<evidence type="ECO:0000259" key="2">
    <source>
        <dbReference type="Pfam" id="PF14392"/>
    </source>
</evidence>
<accession>A0A2P5A947</accession>
<protein>
    <submittedName>
        <fullName evidence="3">Zinc knuckle CX2CX4HX4C</fullName>
    </submittedName>
</protein>
<feature type="region of interest" description="Disordered" evidence="1">
    <location>
        <begin position="80"/>
        <end position="110"/>
    </location>
</feature>
<keyword evidence="4" id="KW-1185">Reference proteome</keyword>
<dbReference type="STRING" id="63057.A0A2P5A947"/>
<dbReference type="EMBL" id="JXTC01001050">
    <property type="protein sequence ID" value="PON33062.1"/>
    <property type="molecule type" value="Genomic_DNA"/>
</dbReference>
<feature type="domain" description="Zinc knuckle CX2CX4HX4C" evidence="2">
    <location>
        <begin position="349"/>
        <end position="394"/>
    </location>
</feature>
<dbReference type="InterPro" id="IPR025836">
    <property type="entry name" value="Zn_knuckle_CX2CX4HX4C"/>
</dbReference>
<comment type="caution">
    <text evidence="3">The sequence shown here is derived from an EMBL/GenBank/DDBJ whole genome shotgun (WGS) entry which is preliminary data.</text>
</comment>
<feature type="non-terminal residue" evidence="3">
    <location>
        <position position="576"/>
    </location>
</feature>
<evidence type="ECO:0000313" key="3">
    <source>
        <dbReference type="EMBL" id="PON33062.1"/>
    </source>
</evidence>
<feature type="compositionally biased region" description="Low complexity" evidence="1">
    <location>
        <begin position="537"/>
        <end position="550"/>
    </location>
</feature>
<reference evidence="4" key="1">
    <citation type="submission" date="2016-06" db="EMBL/GenBank/DDBJ databases">
        <title>Parallel loss of symbiosis genes in relatives of nitrogen-fixing non-legume Parasponia.</title>
        <authorList>
            <person name="Van Velzen R."/>
            <person name="Holmer R."/>
            <person name="Bu F."/>
            <person name="Rutten L."/>
            <person name="Van Zeijl A."/>
            <person name="Liu W."/>
            <person name="Santuari L."/>
            <person name="Cao Q."/>
            <person name="Sharma T."/>
            <person name="Shen D."/>
            <person name="Roswanjaya Y."/>
            <person name="Wardhani T."/>
            <person name="Kalhor M.S."/>
            <person name="Jansen J."/>
            <person name="Van den Hoogen J."/>
            <person name="Gungor B."/>
            <person name="Hartog M."/>
            <person name="Hontelez J."/>
            <person name="Verver J."/>
            <person name="Yang W.-C."/>
            <person name="Schijlen E."/>
            <person name="Repin R."/>
            <person name="Schilthuizen M."/>
            <person name="Schranz E."/>
            <person name="Heidstra R."/>
            <person name="Miyata K."/>
            <person name="Fedorova E."/>
            <person name="Kohlen W."/>
            <person name="Bisseling T."/>
            <person name="Smit S."/>
            <person name="Geurts R."/>
        </authorList>
    </citation>
    <scope>NUCLEOTIDE SEQUENCE [LARGE SCALE GENOMIC DNA]</scope>
    <source>
        <strain evidence="4">cv. RG33-2</strain>
    </source>
</reference>
<dbReference type="InterPro" id="IPR040256">
    <property type="entry name" value="At4g02000-like"/>
</dbReference>
<dbReference type="Pfam" id="PF14392">
    <property type="entry name" value="zf-CCHC_4"/>
    <property type="match status" value="1"/>
</dbReference>
<sequence>MSNPLDRYTSAYLLSGYSFNDFRLKSAPSLVSEDGLDDHGRDSNLGLGDGGNDIGLRDISLHGNTAALANLGGVSDGIKGPSLRETAGPNANLGLMTGGSTSSDGGRFIQGPGIAATKSTRVDGAASGLGDVHKVSNVTAAIRNSGLHSKAGYEIVSNDPINSLKEKSFHLSQPDLLPAGTSDLPPSNTKTGLGSGLVRSLSRPDLLQAGPSILPTSIAKSGHGPTFANVVSGLNPQDQIGVNNGSAYSSNILNSKDSLIAPELSKPTIKGNYICVKVNDQPWFPNFNPATQNTTNSQIWVRFYELPWVYWDRQILSDLARGVGVPIRFDEMTLKGDFGHFARILIDIDLSQPLSDSIMVEVGTDCLFIPLEYERLPDFCTACKTIGHVASACRHGKVTVTTTDGEPKVRGRSRSRKRVYRPITKSPKATVVPIKNAFSALKKDLAAESQNKDAEKKLWADDDEVPNEDMDDVNVVKKDVQVGFTNDEDVADVDLDNRMTQNYTSCANPGPDVLVEGTSATFAQQLDPNVSTPTAKSTSDSLNTSDLSPSKVFAYKDEGWQEVQSKKKKKAAIVQA</sequence>
<organism evidence="3 4">
    <name type="scientific">Trema orientale</name>
    <name type="common">Charcoal tree</name>
    <name type="synonym">Celtis orientalis</name>
    <dbReference type="NCBI Taxonomy" id="63057"/>
    <lineage>
        <taxon>Eukaryota</taxon>
        <taxon>Viridiplantae</taxon>
        <taxon>Streptophyta</taxon>
        <taxon>Embryophyta</taxon>
        <taxon>Tracheophyta</taxon>
        <taxon>Spermatophyta</taxon>
        <taxon>Magnoliopsida</taxon>
        <taxon>eudicotyledons</taxon>
        <taxon>Gunneridae</taxon>
        <taxon>Pentapetalae</taxon>
        <taxon>rosids</taxon>
        <taxon>fabids</taxon>
        <taxon>Rosales</taxon>
        <taxon>Cannabaceae</taxon>
        <taxon>Trema</taxon>
    </lineage>
</organism>
<name>A0A2P5A947_TREOI</name>
<feature type="region of interest" description="Disordered" evidence="1">
    <location>
        <begin position="525"/>
        <end position="550"/>
    </location>
</feature>
<feature type="compositionally biased region" description="Polar residues" evidence="1">
    <location>
        <begin position="525"/>
        <end position="536"/>
    </location>
</feature>
<gene>
    <name evidence="3" type="ORF">TorRG33x02_355610</name>
</gene>
<evidence type="ECO:0000313" key="4">
    <source>
        <dbReference type="Proteomes" id="UP000237000"/>
    </source>
</evidence>
<dbReference type="PANTHER" id="PTHR31286">
    <property type="entry name" value="GLYCINE-RICH CELL WALL STRUCTURAL PROTEIN 1.8-LIKE"/>
    <property type="match status" value="1"/>
</dbReference>
<evidence type="ECO:0000256" key="1">
    <source>
        <dbReference type="SAM" id="MobiDB-lite"/>
    </source>
</evidence>
<dbReference type="Proteomes" id="UP000237000">
    <property type="component" value="Unassembled WGS sequence"/>
</dbReference>
<dbReference type="AlphaFoldDB" id="A0A2P5A947"/>
<dbReference type="InParanoid" id="A0A2P5A947"/>
<dbReference type="OrthoDB" id="1751950at2759"/>
<dbReference type="PANTHER" id="PTHR31286:SF60">
    <property type="entry name" value="PROTEIN, PUTATIVE-RELATED"/>
    <property type="match status" value="1"/>
</dbReference>
<proteinExistence type="predicted"/>